<protein>
    <submittedName>
        <fullName evidence="2">Uncharacterized protein</fullName>
    </submittedName>
</protein>
<accession>A0A0E9UE47</accession>
<reference evidence="2" key="2">
    <citation type="journal article" date="2015" name="Fish Shellfish Immunol.">
        <title>Early steps in the European eel (Anguilla anguilla)-Vibrio vulnificus interaction in the gills: Role of the RtxA13 toxin.</title>
        <authorList>
            <person name="Callol A."/>
            <person name="Pajuelo D."/>
            <person name="Ebbesson L."/>
            <person name="Teles M."/>
            <person name="MacKenzie S."/>
            <person name="Amaro C."/>
        </authorList>
    </citation>
    <scope>NUCLEOTIDE SEQUENCE</scope>
</reference>
<sequence length="21" mass="2301">MLFWMNGSSNAPSSIKPSQMS</sequence>
<name>A0A0E9UE47_ANGAN</name>
<reference evidence="2" key="1">
    <citation type="submission" date="2014-11" db="EMBL/GenBank/DDBJ databases">
        <authorList>
            <person name="Amaro Gonzalez C."/>
        </authorList>
    </citation>
    <scope>NUCLEOTIDE SEQUENCE</scope>
</reference>
<proteinExistence type="predicted"/>
<evidence type="ECO:0000313" key="2">
    <source>
        <dbReference type="EMBL" id="JAH64134.1"/>
    </source>
</evidence>
<organism evidence="2">
    <name type="scientific">Anguilla anguilla</name>
    <name type="common">European freshwater eel</name>
    <name type="synonym">Muraena anguilla</name>
    <dbReference type="NCBI Taxonomy" id="7936"/>
    <lineage>
        <taxon>Eukaryota</taxon>
        <taxon>Metazoa</taxon>
        <taxon>Chordata</taxon>
        <taxon>Craniata</taxon>
        <taxon>Vertebrata</taxon>
        <taxon>Euteleostomi</taxon>
        <taxon>Actinopterygii</taxon>
        <taxon>Neopterygii</taxon>
        <taxon>Teleostei</taxon>
        <taxon>Anguilliformes</taxon>
        <taxon>Anguillidae</taxon>
        <taxon>Anguilla</taxon>
    </lineage>
</organism>
<feature type="region of interest" description="Disordered" evidence="1">
    <location>
        <begin position="1"/>
        <end position="21"/>
    </location>
</feature>
<evidence type="ECO:0000256" key="1">
    <source>
        <dbReference type="SAM" id="MobiDB-lite"/>
    </source>
</evidence>
<dbReference type="AlphaFoldDB" id="A0A0E9UE47"/>
<dbReference type="EMBL" id="GBXM01044443">
    <property type="protein sequence ID" value="JAH64134.1"/>
    <property type="molecule type" value="Transcribed_RNA"/>
</dbReference>